<organism evidence="1 2">
    <name type="scientific">Streptomyces phage Coruscant</name>
    <dbReference type="NCBI Taxonomy" id="2739834"/>
    <lineage>
        <taxon>Viruses</taxon>
        <taxon>Duplodnaviria</taxon>
        <taxon>Heunggongvirae</taxon>
        <taxon>Uroviricota</taxon>
        <taxon>Caudoviricetes</taxon>
        <taxon>Stanwilliamsviridae</taxon>
        <taxon>Boydwoodruffvirinae</taxon>
        <taxon>Coruscantvirus</taxon>
        <taxon>Coruscantvirus coruscant</taxon>
    </lineage>
</organism>
<evidence type="ECO:0000313" key="2">
    <source>
        <dbReference type="Proteomes" id="UP000515922"/>
    </source>
</evidence>
<sequence>MSLQIKVGDKVCDCRFKHLRVLKIWDDGDTVTLEDGANCSISHCLDEADHDWPHPHNY</sequence>
<name>A0A7G4AWB4_9CAUD</name>
<dbReference type="Proteomes" id="UP000515922">
    <property type="component" value="Segment"/>
</dbReference>
<dbReference type="EMBL" id="MT711976">
    <property type="protein sequence ID" value="QMP84304.1"/>
    <property type="molecule type" value="Genomic_DNA"/>
</dbReference>
<keyword evidence="2" id="KW-1185">Reference proteome</keyword>
<evidence type="ECO:0000313" key="1">
    <source>
        <dbReference type="EMBL" id="QMP84304.1"/>
    </source>
</evidence>
<reference evidence="1 2" key="1">
    <citation type="submission" date="2020-07" db="EMBL/GenBank/DDBJ databases">
        <title>Streptomyces phage Genome sequencing and assembly.</title>
        <authorList>
            <person name="Sharma V."/>
            <person name="Hardy A."/>
            <person name="Frunzke J."/>
        </authorList>
    </citation>
    <scope>NUCLEOTIDE SEQUENCE [LARGE SCALE GENOMIC DNA]</scope>
</reference>
<accession>A0A7G4AWB4</accession>
<protein>
    <submittedName>
        <fullName evidence="1">Uncharacterized protein</fullName>
    </submittedName>
</protein>
<proteinExistence type="predicted"/>
<gene>
    <name evidence="1" type="ORF">HUN41_00211</name>
</gene>